<evidence type="ECO:0000313" key="1">
    <source>
        <dbReference type="EMBL" id="KAF4309515.1"/>
    </source>
</evidence>
<accession>A0A8H4IXS9</accession>
<dbReference type="OrthoDB" id="3941766at2759"/>
<gene>
    <name evidence="1" type="ORF">GTA08_BOTSDO02516</name>
</gene>
<name>A0A8H4IXS9_9PEZI</name>
<dbReference type="EMBL" id="WWBZ02000016">
    <property type="protein sequence ID" value="KAF4309515.1"/>
    <property type="molecule type" value="Genomic_DNA"/>
</dbReference>
<protein>
    <submittedName>
        <fullName evidence="1">Uncharacterized protein</fullName>
    </submittedName>
</protein>
<reference evidence="1" key="1">
    <citation type="submission" date="2020-04" db="EMBL/GenBank/DDBJ databases">
        <title>Genome Assembly and Annotation of Botryosphaeria dothidea sdau 11-99, a Latent Pathogen of Apple Fruit Ring Rot in China.</title>
        <authorList>
            <person name="Yu C."/>
            <person name="Diao Y."/>
            <person name="Lu Q."/>
            <person name="Zhao J."/>
            <person name="Cui S."/>
            <person name="Peng C."/>
            <person name="He B."/>
            <person name="Liu H."/>
        </authorList>
    </citation>
    <scope>NUCLEOTIDE SEQUENCE [LARGE SCALE GENOMIC DNA]</scope>
    <source>
        <strain evidence="1">Sdau11-99</strain>
    </source>
</reference>
<evidence type="ECO:0000313" key="2">
    <source>
        <dbReference type="Proteomes" id="UP000572817"/>
    </source>
</evidence>
<organism evidence="1 2">
    <name type="scientific">Botryosphaeria dothidea</name>
    <dbReference type="NCBI Taxonomy" id="55169"/>
    <lineage>
        <taxon>Eukaryota</taxon>
        <taxon>Fungi</taxon>
        <taxon>Dikarya</taxon>
        <taxon>Ascomycota</taxon>
        <taxon>Pezizomycotina</taxon>
        <taxon>Dothideomycetes</taxon>
        <taxon>Dothideomycetes incertae sedis</taxon>
        <taxon>Botryosphaeriales</taxon>
        <taxon>Botryosphaeriaceae</taxon>
        <taxon>Botryosphaeria</taxon>
    </lineage>
</organism>
<dbReference type="Proteomes" id="UP000572817">
    <property type="component" value="Unassembled WGS sequence"/>
</dbReference>
<keyword evidence="2" id="KW-1185">Reference proteome</keyword>
<comment type="caution">
    <text evidence="1">The sequence shown here is derived from an EMBL/GenBank/DDBJ whole genome shotgun (WGS) entry which is preliminary data.</text>
</comment>
<proteinExistence type="predicted"/>
<dbReference type="AlphaFoldDB" id="A0A8H4IXS9"/>
<sequence length="190" mass="21282">MAIRVLSSTSSVSFATTTEFEFDTFRVVYDAGDGTQESSRDFSDWVFDTGVEGHIAPRRIVRIERKWDDVPVWDHKGRNILTASEKGPFTSYGIASLVRNDDELLRATGVDVLDAGDKIRKAQFELLDAEAGQGRGIVYPGKNQKERGLYITRGPDFAWNKRLLSGTALEGAPWSDVEDYVHQRRNGPLI</sequence>